<dbReference type="RefSeq" id="WP_018450946.1">
    <property type="nucleotide sequence ID" value="NZ_AP019827.1"/>
</dbReference>
<dbReference type="AlphaFoldDB" id="A0A510JL86"/>
<accession>A0A510JL86</accession>
<dbReference type="Proteomes" id="UP000322617">
    <property type="component" value="Chromosome"/>
</dbReference>
<dbReference type="STRING" id="1122172.GCA_000373045_01316"/>
<dbReference type="OrthoDB" id="81614at2"/>
<organism evidence="1 2">
    <name type="scientific">Leptotrichia shahii</name>
    <dbReference type="NCBI Taxonomy" id="157691"/>
    <lineage>
        <taxon>Bacteria</taxon>
        <taxon>Fusobacteriati</taxon>
        <taxon>Fusobacteriota</taxon>
        <taxon>Fusobacteriia</taxon>
        <taxon>Fusobacteriales</taxon>
        <taxon>Leptotrichiaceae</taxon>
        <taxon>Leptotrichia</taxon>
    </lineage>
</organism>
<dbReference type="InterPro" id="IPR010982">
    <property type="entry name" value="Lambda_DNA-bd_dom_sf"/>
</dbReference>
<dbReference type="EMBL" id="AP019827">
    <property type="protein sequence ID" value="BBM40090.1"/>
    <property type="molecule type" value="Genomic_DNA"/>
</dbReference>
<evidence type="ECO:0000313" key="1">
    <source>
        <dbReference type="EMBL" id="BBM40090.1"/>
    </source>
</evidence>
<reference evidence="1 2" key="1">
    <citation type="submission" date="2019-07" db="EMBL/GenBank/DDBJ databases">
        <title>Complete Genome Sequence of Leptotrichia shahii Strain JCM 16776.</title>
        <authorList>
            <person name="Watanabe S."/>
            <person name="Cui L."/>
        </authorList>
    </citation>
    <scope>NUCLEOTIDE SEQUENCE [LARGE SCALE GENOMIC DNA]</scope>
    <source>
        <strain evidence="1 2">JCM16776</strain>
    </source>
</reference>
<dbReference type="SUPFAM" id="SSF47413">
    <property type="entry name" value="lambda repressor-like DNA-binding domains"/>
    <property type="match status" value="1"/>
</dbReference>
<name>A0A510JL86_9FUSO</name>
<dbReference type="GO" id="GO:0003677">
    <property type="term" value="F:DNA binding"/>
    <property type="evidence" value="ECO:0007669"/>
    <property type="project" value="InterPro"/>
</dbReference>
<sequence>MKSNKLKAKLREYDFNYRDFSKKIKSNVSSFNNKINGKIPFNSREIAKIKKILNLTNDEVVEIFINK</sequence>
<evidence type="ECO:0008006" key="3">
    <source>
        <dbReference type="Google" id="ProtNLM"/>
    </source>
</evidence>
<evidence type="ECO:0000313" key="2">
    <source>
        <dbReference type="Proteomes" id="UP000322617"/>
    </source>
</evidence>
<dbReference type="KEGG" id="lsz:JCM16776_0303"/>
<proteinExistence type="predicted"/>
<protein>
    <recommendedName>
        <fullName evidence="3">Toxin-antitoxin system, antitoxin component, Xre family</fullName>
    </recommendedName>
</protein>
<gene>
    <name evidence="1" type="ORF">JCM16776_0303</name>
</gene>
<keyword evidence="2" id="KW-1185">Reference proteome</keyword>